<accession>A0ABQ9XB65</accession>
<keyword evidence="3" id="KW-1185">Reference proteome</keyword>
<reference evidence="2 3" key="1">
    <citation type="journal article" date="2022" name="bioRxiv">
        <title>Genomics of Preaxostyla Flagellates Illuminates Evolutionary Transitions and the Path Towards Mitochondrial Loss.</title>
        <authorList>
            <person name="Novak L.V.F."/>
            <person name="Treitli S.C."/>
            <person name="Pyrih J."/>
            <person name="Halakuc P."/>
            <person name="Pipaliya S.V."/>
            <person name="Vacek V."/>
            <person name="Brzon O."/>
            <person name="Soukal P."/>
            <person name="Eme L."/>
            <person name="Dacks J.B."/>
            <person name="Karnkowska A."/>
            <person name="Elias M."/>
            <person name="Hampl V."/>
        </authorList>
    </citation>
    <scope>NUCLEOTIDE SEQUENCE [LARGE SCALE GENOMIC DNA]</scope>
    <source>
        <strain evidence="2">NAU3</strain>
        <tissue evidence="2">Gut</tissue>
    </source>
</reference>
<dbReference type="SUPFAM" id="SSF111126">
    <property type="entry name" value="Ligand-binding domain in the NO signalling and Golgi transport"/>
    <property type="match status" value="1"/>
</dbReference>
<gene>
    <name evidence="2" type="ORF">BLNAU_16152</name>
</gene>
<dbReference type="InterPro" id="IPR007194">
    <property type="entry name" value="TRAPP_component"/>
</dbReference>
<name>A0ABQ9XB65_9EUKA</name>
<proteinExistence type="inferred from homology"/>
<dbReference type="PANTHER" id="PTHR12817:SF0">
    <property type="entry name" value="GEO08327P1"/>
    <property type="match status" value="1"/>
</dbReference>
<dbReference type="Pfam" id="PF04051">
    <property type="entry name" value="TRAPP"/>
    <property type="match status" value="1"/>
</dbReference>
<evidence type="ECO:0000313" key="3">
    <source>
        <dbReference type="Proteomes" id="UP001281761"/>
    </source>
</evidence>
<dbReference type="PANTHER" id="PTHR12817">
    <property type="entry name" value="TRAFFICKING PROTEIN PARTICLE COMPLEX SUBUNIT 6B"/>
    <property type="match status" value="1"/>
</dbReference>
<protein>
    <submittedName>
        <fullName evidence="2">Transport protein particle (TRAPP) component</fullName>
    </submittedName>
</protein>
<dbReference type="InterPro" id="IPR037992">
    <property type="entry name" value="TRAPPC6/Trs33"/>
</dbReference>
<evidence type="ECO:0000256" key="1">
    <source>
        <dbReference type="ARBA" id="ARBA00006218"/>
    </source>
</evidence>
<comment type="similarity">
    <text evidence="1">Belongs to the TRAPP small subunits family. BET3 subfamily.</text>
</comment>
<sequence>MVNLFASTSETPEQAMESIERIGFRSGEKFTEKLFFDQPPTSFQANRVGISSFLRHSFWPIAFKGNATILAGSYENMFTIEDTDFIWTRSFSLTGYSKSNLQLYLQYSCGMIRGAIKQLGYRAKVTGSCQSSPKHCQFVIEIS</sequence>
<organism evidence="2 3">
    <name type="scientific">Blattamonas nauphoetae</name>
    <dbReference type="NCBI Taxonomy" id="2049346"/>
    <lineage>
        <taxon>Eukaryota</taxon>
        <taxon>Metamonada</taxon>
        <taxon>Preaxostyla</taxon>
        <taxon>Oxymonadida</taxon>
        <taxon>Blattamonas</taxon>
    </lineage>
</organism>
<dbReference type="InterPro" id="IPR024096">
    <property type="entry name" value="NO_sig/Golgi_transp_ligand-bd"/>
</dbReference>
<dbReference type="Proteomes" id="UP001281761">
    <property type="component" value="Unassembled WGS sequence"/>
</dbReference>
<dbReference type="EMBL" id="JARBJD010000166">
    <property type="protein sequence ID" value="KAK2948934.1"/>
    <property type="molecule type" value="Genomic_DNA"/>
</dbReference>
<dbReference type="Gene3D" id="3.30.1380.20">
    <property type="entry name" value="Trafficking protein particle complex subunit 3"/>
    <property type="match status" value="1"/>
</dbReference>
<comment type="caution">
    <text evidence="2">The sequence shown here is derived from an EMBL/GenBank/DDBJ whole genome shotgun (WGS) entry which is preliminary data.</text>
</comment>
<evidence type="ECO:0000313" key="2">
    <source>
        <dbReference type="EMBL" id="KAK2948934.1"/>
    </source>
</evidence>